<evidence type="ECO:0000313" key="2">
    <source>
        <dbReference type="Proteomes" id="UP001057402"/>
    </source>
</evidence>
<name>A0ACB9QKM3_9MYRT</name>
<keyword evidence="2" id="KW-1185">Reference proteome</keyword>
<reference evidence="2" key="1">
    <citation type="journal article" date="2023" name="Front. Plant Sci.">
        <title>Chromosomal-level genome assembly of Melastoma candidum provides insights into trichome evolution.</title>
        <authorList>
            <person name="Zhong Y."/>
            <person name="Wu W."/>
            <person name="Sun C."/>
            <person name="Zou P."/>
            <person name="Liu Y."/>
            <person name="Dai S."/>
            <person name="Zhou R."/>
        </authorList>
    </citation>
    <scope>NUCLEOTIDE SEQUENCE [LARGE SCALE GENOMIC DNA]</scope>
</reference>
<comment type="caution">
    <text evidence="1">The sequence shown here is derived from an EMBL/GenBank/DDBJ whole genome shotgun (WGS) entry which is preliminary data.</text>
</comment>
<gene>
    <name evidence="1" type="ORF">MLD38_023112</name>
</gene>
<evidence type="ECO:0000313" key="1">
    <source>
        <dbReference type="EMBL" id="KAI4367367.1"/>
    </source>
</evidence>
<organism evidence="1 2">
    <name type="scientific">Melastoma candidum</name>
    <dbReference type="NCBI Taxonomy" id="119954"/>
    <lineage>
        <taxon>Eukaryota</taxon>
        <taxon>Viridiplantae</taxon>
        <taxon>Streptophyta</taxon>
        <taxon>Embryophyta</taxon>
        <taxon>Tracheophyta</taxon>
        <taxon>Spermatophyta</taxon>
        <taxon>Magnoliopsida</taxon>
        <taxon>eudicotyledons</taxon>
        <taxon>Gunneridae</taxon>
        <taxon>Pentapetalae</taxon>
        <taxon>rosids</taxon>
        <taxon>malvids</taxon>
        <taxon>Myrtales</taxon>
        <taxon>Melastomataceae</taxon>
        <taxon>Melastomatoideae</taxon>
        <taxon>Melastomateae</taxon>
        <taxon>Melastoma</taxon>
    </lineage>
</organism>
<protein>
    <submittedName>
        <fullName evidence="1">Uncharacterized protein</fullName>
    </submittedName>
</protein>
<dbReference type="Proteomes" id="UP001057402">
    <property type="component" value="Chromosome 6"/>
</dbReference>
<sequence>MISSKKLLQLARKWQMAAAIGRNRISFHRSSSRKSSDDSTGASVAQKGHFTVYTADGQRFEIPLSYLSSGVIRELFSMAEEEFGIPSGGAIVLPIDASSMEYITSLIRRGLGTEQENALLVSISRCSSYVPAIEAQNRSQVLCM</sequence>
<accession>A0ACB9QKM3</accession>
<dbReference type="EMBL" id="CM042885">
    <property type="protein sequence ID" value="KAI4367367.1"/>
    <property type="molecule type" value="Genomic_DNA"/>
</dbReference>
<proteinExistence type="predicted"/>